<reference evidence="3" key="1">
    <citation type="submission" date="2022-11" db="UniProtKB">
        <authorList>
            <consortium name="WormBaseParasite"/>
        </authorList>
    </citation>
    <scope>IDENTIFICATION</scope>
</reference>
<dbReference type="AlphaFoldDB" id="A0A915JL09"/>
<sequence>MNNIEDDVREKWTYQILAFIARRRRSNKHPEPIGRDLRPRRDRKNPRPSHKTEMKKLFGHWFMLHKRKIRDYSSKNECQ</sequence>
<name>A0A915JL09_ROMCU</name>
<dbReference type="WBParaSite" id="nRc.2.0.1.t26788-RA">
    <property type="protein sequence ID" value="nRc.2.0.1.t26788-RA"/>
    <property type="gene ID" value="nRc.2.0.1.g26788"/>
</dbReference>
<keyword evidence="2" id="KW-1185">Reference proteome</keyword>
<evidence type="ECO:0000256" key="1">
    <source>
        <dbReference type="SAM" id="MobiDB-lite"/>
    </source>
</evidence>
<feature type="compositionally biased region" description="Basic residues" evidence="1">
    <location>
        <begin position="40"/>
        <end position="49"/>
    </location>
</feature>
<accession>A0A915JL09</accession>
<evidence type="ECO:0000313" key="3">
    <source>
        <dbReference type="WBParaSite" id="nRc.2.0.1.t26788-RA"/>
    </source>
</evidence>
<feature type="region of interest" description="Disordered" evidence="1">
    <location>
        <begin position="23"/>
        <end position="53"/>
    </location>
</feature>
<evidence type="ECO:0000313" key="2">
    <source>
        <dbReference type="Proteomes" id="UP000887565"/>
    </source>
</evidence>
<dbReference type="Proteomes" id="UP000887565">
    <property type="component" value="Unplaced"/>
</dbReference>
<feature type="compositionally biased region" description="Basic and acidic residues" evidence="1">
    <location>
        <begin position="28"/>
        <end position="39"/>
    </location>
</feature>
<protein>
    <submittedName>
        <fullName evidence="3">Uncharacterized protein</fullName>
    </submittedName>
</protein>
<proteinExistence type="predicted"/>
<organism evidence="2 3">
    <name type="scientific">Romanomermis culicivorax</name>
    <name type="common">Nematode worm</name>
    <dbReference type="NCBI Taxonomy" id="13658"/>
    <lineage>
        <taxon>Eukaryota</taxon>
        <taxon>Metazoa</taxon>
        <taxon>Ecdysozoa</taxon>
        <taxon>Nematoda</taxon>
        <taxon>Enoplea</taxon>
        <taxon>Dorylaimia</taxon>
        <taxon>Mermithida</taxon>
        <taxon>Mermithoidea</taxon>
        <taxon>Mermithidae</taxon>
        <taxon>Romanomermis</taxon>
    </lineage>
</organism>